<gene>
    <name evidence="1" type="ORF">METZ01_LOCUS199937</name>
</gene>
<proteinExistence type="predicted"/>
<sequence>SQLLRVSPPNCLSSITDSSLRHMGAEVLTNLDFIKFEEDLEDWYTKALNYLQSSSDCFDSMIAYEGSETLDDRVESTCEPMMSDLDQYYGAVANIDKFSERVRLEMEE</sequence>
<name>A0A382EAT2_9ZZZZ</name>
<organism evidence="1">
    <name type="scientific">marine metagenome</name>
    <dbReference type="NCBI Taxonomy" id="408172"/>
    <lineage>
        <taxon>unclassified sequences</taxon>
        <taxon>metagenomes</taxon>
        <taxon>ecological metagenomes</taxon>
    </lineage>
</organism>
<evidence type="ECO:0000313" key="1">
    <source>
        <dbReference type="EMBL" id="SVB47083.1"/>
    </source>
</evidence>
<accession>A0A382EAT2</accession>
<protein>
    <submittedName>
        <fullName evidence="1">Uncharacterized protein</fullName>
    </submittedName>
</protein>
<feature type="non-terminal residue" evidence="1">
    <location>
        <position position="1"/>
    </location>
</feature>
<reference evidence="1" key="1">
    <citation type="submission" date="2018-05" db="EMBL/GenBank/DDBJ databases">
        <authorList>
            <person name="Lanie J.A."/>
            <person name="Ng W.-L."/>
            <person name="Kazmierczak K.M."/>
            <person name="Andrzejewski T.M."/>
            <person name="Davidsen T.M."/>
            <person name="Wayne K.J."/>
            <person name="Tettelin H."/>
            <person name="Glass J.I."/>
            <person name="Rusch D."/>
            <person name="Podicherti R."/>
            <person name="Tsui H.-C.T."/>
            <person name="Winkler M.E."/>
        </authorList>
    </citation>
    <scope>NUCLEOTIDE SEQUENCE</scope>
</reference>
<dbReference type="AlphaFoldDB" id="A0A382EAT2"/>
<dbReference type="EMBL" id="UINC01043275">
    <property type="protein sequence ID" value="SVB47083.1"/>
    <property type="molecule type" value="Genomic_DNA"/>
</dbReference>